<feature type="signal peptide" evidence="5">
    <location>
        <begin position="1"/>
        <end position="21"/>
    </location>
</feature>
<dbReference type="Gene3D" id="1.25.40.10">
    <property type="entry name" value="Tetratricopeptide repeat domain"/>
    <property type="match status" value="1"/>
</dbReference>
<dbReference type="InterPro" id="IPR008969">
    <property type="entry name" value="CarboxyPept-like_regulatory"/>
</dbReference>
<evidence type="ECO:0000256" key="3">
    <source>
        <dbReference type="ARBA" id="ARBA00023237"/>
    </source>
</evidence>
<evidence type="ECO:0000256" key="5">
    <source>
        <dbReference type="SAM" id="SignalP"/>
    </source>
</evidence>
<dbReference type="GO" id="GO:0009279">
    <property type="term" value="C:cell outer membrane"/>
    <property type="evidence" value="ECO:0007669"/>
    <property type="project" value="UniProtKB-SubCell"/>
</dbReference>
<dbReference type="InterPro" id="IPR011659">
    <property type="entry name" value="WD40"/>
</dbReference>
<dbReference type="PRINTS" id="PR01021">
    <property type="entry name" value="OMPADOMAIN"/>
</dbReference>
<name>A0A8J6PH22_9FLAO</name>
<evidence type="ECO:0000256" key="2">
    <source>
        <dbReference type="ARBA" id="ARBA00023136"/>
    </source>
</evidence>
<evidence type="ECO:0000313" key="7">
    <source>
        <dbReference type="EMBL" id="MBC9811264.1"/>
    </source>
</evidence>
<dbReference type="Proteomes" id="UP000652681">
    <property type="component" value="Unassembled WGS sequence"/>
</dbReference>
<sequence>MKNIFALCCFILLSGFLSAQARLKKADDLYNLKSYWSAATQYERLIDSDNDSPQMRIRLANSYYHMGNNEKAVKYYGGINLSDYQKEDLYNYIQAAKMQGDFTKANELLNHFCNNFGDDRCKEYKQNPNYLNELKSTVHFTLTETKLNTDNNEFGAYQFNGNDLYIVSDRGSSGFINRKNLYNGRGFLDIYRVQKQANNTYSKAKKVKGKVNTKLNEGSLFITSDNKRVYFTRNNKKNTDGLYHLSIYTADIDSKGKWNNVRGLSINSDNHSVGHPVLTRDGKKMIFSSTIEGGYGGADLYIADVTENGDVTNVKNMGKIINTPRNEFFPWISTDGNIYFTSDGHPGLGGLDNFVAVMAGYNVVKIVNCGANVNSSQDDFALTLSADGKNGYVSSNRVFGNADDIYAIQLTNPFPRMITLAGKTTDLVSNQTIGNVTLTLKDAKTGEVFNTVSDGQGVYSVYVPAASELQLTAEKEEYIPKTDKITTADNDLTKNISLEENLGSTLLVNVSDKATKAAVGDAKISIKDKSGKTVAFTGKSNGNGDFKQLLEGTKKGDNLNYRIKIEKPGYIAKEVPFSHVIAMSGEIYLGVDLDKLEIGKDLATIIAINPIYFDLNSAKIRDDAKLELDKIVQVMNENPSMVIELGSHTDCRSSAKYNLSLSDKRAKASADYIKKHITTPSRIYGKGYGESKLLNDCACEGKVQSTCTEEEHALNRRTEFKIIKF</sequence>
<evidence type="ECO:0000256" key="1">
    <source>
        <dbReference type="ARBA" id="ARBA00004442"/>
    </source>
</evidence>
<dbReference type="Gene3D" id="2.120.10.30">
    <property type="entry name" value="TolB, C-terminal domain"/>
    <property type="match status" value="1"/>
</dbReference>
<dbReference type="PANTHER" id="PTHR30329:SF21">
    <property type="entry name" value="LIPOPROTEIN YIAD-RELATED"/>
    <property type="match status" value="1"/>
</dbReference>
<dbReference type="SUPFAM" id="SSF82171">
    <property type="entry name" value="DPP6 N-terminal domain-like"/>
    <property type="match status" value="1"/>
</dbReference>
<protein>
    <submittedName>
        <fullName evidence="7">OmpA family protein</fullName>
    </submittedName>
</protein>
<proteinExistence type="predicted"/>
<dbReference type="Pfam" id="PF00691">
    <property type="entry name" value="OmpA"/>
    <property type="match status" value="1"/>
</dbReference>
<comment type="subcellular location">
    <subcellularLocation>
        <location evidence="1">Cell outer membrane</location>
    </subcellularLocation>
</comment>
<accession>A0A8J6PH22</accession>
<dbReference type="InterPro" id="IPR006664">
    <property type="entry name" value="OMP_bac"/>
</dbReference>
<dbReference type="InterPro" id="IPR011042">
    <property type="entry name" value="6-blade_b-propeller_TolB-like"/>
</dbReference>
<dbReference type="SUPFAM" id="SSF103088">
    <property type="entry name" value="OmpA-like"/>
    <property type="match status" value="1"/>
</dbReference>
<reference evidence="7" key="1">
    <citation type="submission" date="2020-09" db="EMBL/GenBank/DDBJ databases">
        <title>Taishania pollutisoli gen. nov., sp. nov., Isolated from Tetrabromobisphenol A-Contaminated Soil.</title>
        <authorList>
            <person name="Chen Q."/>
        </authorList>
    </citation>
    <scope>NUCLEOTIDE SEQUENCE</scope>
    <source>
        <strain evidence="7">CZZ-1</strain>
    </source>
</reference>
<dbReference type="PANTHER" id="PTHR30329">
    <property type="entry name" value="STATOR ELEMENT OF FLAGELLAR MOTOR COMPLEX"/>
    <property type="match status" value="1"/>
</dbReference>
<evidence type="ECO:0000256" key="4">
    <source>
        <dbReference type="PROSITE-ProRule" id="PRU00473"/>
    </source>
</evidence>
<dbReference type="InterPro" id="IPR036737">
    <property type="entry name" value="OmpA-like_sf"/>
</dbReference>
<dbReference type="Pfam" id="PF07676">
    <property type="entry name" value="PD40"/>
    <property type="match status" value="3"/>
</dbReference>
<keyword evidence="3" id="KW-0998">Cell outer membrane</keyword>
<dbReference type="InterPro" id="IPR011990">
    <property type="entry name" value="TPR-like_helical_dom_sf"/>
</dbReference>
<organism evidence="7 8">
    <name type="scientific">Taishania pollutisoli</name>
    <dbReference type="NCBI Taxonomy" id="2766479"/>
    <lineage>
        <taxon>Bacteria</taxon>
        <taxon>Pseudomonadati</taxon>
        <taxon>Bacteroidota</taxon>
        <taxon>Flavobacteriia</taxon>
        <taxon>Flavobacteriales</taxon>
        <taxon>Crocinitomicaceae</taxon>
        <taxon>Taishania</taxon>
    </lineage>
</organism>
<dbReference type="PROSITE" id="PS51123">
    <property type="entry name" value="OMPA_2"/>
    <property type="match status" value="1"/>
</dbReference>
<dbReference type="CDD" id="cd07185">
    <property type="entry name" value="OmpA_C-like"/>
    <property type="match status" value="1"/>
</dbReference>
<dbReference type="SUPFAM" id="SSF48452">
    <property type="entry name" value="TPR-like"/>
    <property type="match status" value="1"/>
</dbReference>
<dbReference type="SUPFAM" id="SSF49464">
    <property type="entry name" value="Carboxypeptidase regulatory domain-like"/>
    <property type="match status" value="1"/>
</dbReference>
<dbReference type="Gene3D" id="3.30.1330.60">
    <property type="entry name" value="OmpA-like domain"/>
    <property type="match status" value="1"/>
</dbReference>
<feature type="chain" id="PRO_5035302329" evidence="5">
    <location>
        <begin position="22"/>
        <end position="725"/>
    </location>
</feature>
<dbReference type="InterPro" id="IPR050330">
    <property type="entry name" value="Bact_OuterMem_StrucFunc"/>
</dbReference>
<evidence type="ECO:0000259" key="6">
    <source>
        <dbReference type="PROSITE" id="PS51123"/>
    </source>
</evidence>
<dbReference type="RefSeq" id="WP_216713369.1">
    <property type="nucleotide sequence ID" value="NZ_JACVEL010000001.1"/>
</dbReference>
<keyword evidence="8" id="KW-1185">Reference proteome</keyword>
<dbReference type="EMBL" id="JACVEL010000001">
    <property type="protein sequence ID" value="MBC9811264.1"/>
    <property type="molecule type" value="Genomic_DNA"/>
</dbReference>
<evidence type="ECO:0000313" key="8">
    <source>
        <dbReference type="Proteomes" id="UP000652681"/>
    </source>
</evidence>
<keyword evidence="2 4" id="KW-0472">Membrane</keyword>
<feature type="domain" description="OmpA-like" evidence="6">
    <location>
        <begin position="600"/>
        <end position="725"/>
    </location>
</feature>
<dbReference type="AlphaFoldDB" id="A0A8J6PH22"/>
<keyword evidence="5" id="KW-0732">Signal</keyword>
<dbReference type="InterPro" id="IPR006665">
    <property type="entry name" value="OmpA-like"/>
</dbReference>
<gene>
    <name evidence="7" type="ORF">H9Y05_02135</name>
</gene>
<comment type="caution">
    <text evidence="7">The sequence shown here is derived from an EMBL/GenBank/DDBJ whole genome shotgun (WGS) entry which is preliminary data.</text>
</comment>